<dbReference type="InterPro" id="IPR036183">
    <property type="entry name" value="YajQ-like_sf"/>
</dbReference>
<comment type="similarity">
    <text evidence="2 3">Belongs to the YajQ family.</text>
</comment>
<comment type="function">
    <text evidence="3">Nucleotide-binding protein.</text>
</comment>
<keyword evidence="7" id="KW-1185">Reference proteome</keyword>
<dbReference type="GO" id="GO:0005829">
    <property type="term" value="C:cytosol"/>
    <property type="evidence" value="ECO:0007669"/>
    <property type="project" value="TreeGrafter"/>
</dbReference>
<keyword evidence="1 3" id="KW-0547">Nucleotide-binding</keyword>
<dbReference type="PANTHER" id="PTHR30476">
    <property type="entry name" value="UPF0234 PROTEIN YAJQ"/>
    <property type="match status" value="1"/>
</dbReference>
<proteinExistence type="inferred from homology"/>
<dbReference type="EMBL" id="SUNE01000007">
    <property type="protein sequence ID" value="MDG5900629.1"/>
    <property type="molecule type" value="Genomic_DNA"/>
</dbReference>
<dbReference type="Gene3D" id="3.30.70.990">
    <property type="entry name" value="YajQ-like, domain 2"/>
    <property type="match status" value="1"/>
</dbReference>
<dbReference type="InterPro" id="IPR035570">
    <property type="entry name" value="UPF0234_N"/>
</dbReference>
<comment type="caution">
    <text evidence="6">The sequence shown here is derived from an EMBL/GenBank/DDBJ whole genome shotgun (WGS) entry which is preliminary data.</text>
</comment>
<dbReference type="CDD" id="cd11740">
    <property type="entry name" value="YajQ_like"/>
    <property type="match status" value="1"/>
</dbReference>
<dbReference type="HAMAP" id="MF_00632">
    <property type="entry name" value="UPF0234"/>
    <property type="match status" value="1"/>
</dbReference>
<dbReference type="NCBIfam" id="NF003819">
    <property type="entry name" value="PRK05412.1"/>
    <property type="match status" value="1"/>
</dbReference>
<dbReference type="AlphaFoldDB" id="A0A073KKY9"/>
<dbReference type="OrthoDB" id="9801447at2"/>
<dbReference type="RefSeq" id="WP_037422293.1">
    <property type="nucleotide sequence ID" value="NZ_AP025014.1"/>
</dbReference>
<dbReference type="Proteomes" id="UP001152518">
    <property type="component" value="Unassembled WGS sequence"/>
</dbReference>
<dbReference type="SUPFAM" id="SSF89963">
    <property type="entry name" value="YajQ-like"/>
    <property type="match status" value="2"/>
</dbReference>
<evidence type="ECO:0000313" key="8">
    <source>
        <dbReference type="Proteomes" id="UP001187859"/>
    </source>
</evidence>
<name>A0A073KKY9_9GAMM</name>
<evidence type="ECO:0000256" key="2">
    <source>
        <dbReference type="ARBA" id="ARBA00093450"/>
    </source>
</evidence>
<reference evidence="6" key="4">
    <citation type="submission" date="2023-05" db="EMBL/GenBank/DDBJ databases">
        <title>Colonisation of extended spectrum b-lactamase- and carbapenemase-producing bacteria on hospital surfaces from low- and middle-income countries.</title>
        <authorList>
            <person name="Nieto-Rosado M."/>
            <person name="Sands K."/>
            <person name="Iregbu K."/>
            <person name="Zahra R."/>
            <person name="Mazarati J.B."/>
            <person name="Mehtar S."/>
            <person name="Barnards-Group B."/>
            <person name="Walsh T.R."/>
        </authorList>
    </citation>
    <scope>NUCLEOTIDE SEQUENCE</scope>
    <source>
        <strain evidence="6">PP-E493</strain>
    </source>
</reference>
<dbReference type="FunFam" id="3.30.70.860:FF:000001">
    <property type="entry name" value="UPF0234 protein YajQ"/>
    <property type="match status" value="1"/>
</dbReference>
<dbReference type="InterPro" id="IPR035571">
    <property type="entry name" value="UPF0234-like_C"/>
</dbReference>
<dbReference type="GO" id="GO:0000166">
    <property type="term" value="F:nucleotide binding"/>
    <property type="evidence" value="ECO:0007669"/>
    <property type="project" value="UniProtKB-UniRule"/>
</dbReference>
<dbReference type="PANTHER" id="PTHR30476:SF0">
    <property type="entry name" value="UPF0234 PROTEIN YAJQ"/>
    <property type="match status" value="1"/>
</dbReference>
<dbReference type="Pfam" id="PF04461">
    <property type="entry name" value="YajQ"/>
    <property type="match status" value="1"/>
</dbReference>
<dbReference type="Proteomes" id="UP001159075">
    <property type="component" value="Unassembled WGS sequence"/>
</dbReference>
<organism evidence="6 8">
    <name type="scientific">Shewanella xiamenensis</name>
    <dbReference type="NCBI Taxonomy" id="332186"/>
    <lineage>
        <taxon>Bacteria</taxon>
        <taxon>Pseudomonadati</taxon>
        <taxon>Pseudomonadota</taxon>
        <taxon>Gammaproteobacteria</taxon>
        <taxon>Alteromonadales</taxon>
        <taxon>Shewanellaceae</taxon>
        <taxon>Shewanella</taxon>
    </lineage>
</organism>
<evidence type="ECO:0000256" key="3">
    <source>
        <dbReference type="HAMAP-Rule" id="MF_00632"/>
    </source>
</evidence>
<dbReference type="EMBL" id="JAOTLW010000009">
    <property type="protein sequence ID" value="MDI5831999.1"/>
    <property type="molecule type" value="Genomic_DNA"/>
</dbReference>
<sequence length="161" mass="18339">MPSFDIVSEVDEVELRNAVENSRRELSGRFDFRGKDASIDYKDHVVTLTAEDDFQCKQLVDILRSQLSKRNVEPSTMDVDEKSVHSGKTFSLKVRFKQGIETDIAKKIVKMVKDSKIKVQSQIQGDTVRVTGKARDDLQAVMALVRQADLGQPFQFNNFRD</sequence>
<evidence type="ECO:0000313" key="4">
    <source>
        <dbReference type="EMBL" id="MDG5900629.1"/>
    </source>
</evidence>
<dbReference type="EMBL" id="JASGOQ010000001">
    <property type="protein sequence ID" value="MDV5391493.1"/>
    <property type="molecule type" value="Genomic_DNA"/>
</dbReference>
<reference evidence="4" key="1">
    <citation type="journal article" date="2019" name="Int J Environ Res Public Health">
        <title>Characterization of Chromosome-Mediated BlaOXA-894 in Shewanella xiamenensis Isolated from Pig Wastewater.</title>
        <authorList>
            <person name="Zou H."/>
            <person name="Zhou Z."/>
            <person name="Xia H."/>
            <person name="Zhao Q."/>
            <person name="Li X."/>
        </authorList>
    </citation>
    <scope>NUCLEOTIDE SEQUENCE</scope>
    <source>
        <strain evidence="4">2015oxa</strain>
    </source>
</reference>
<reference evidence="5 7" key="3">
    <citation type="submission" date="2022-09" db="EMBL/GenBank/DDBJ databases">
        <title>The outer-membrane cytochrome OmcA is essential for infection of Shewanella oneidensis by a zebrafish-associated bacteriophage.</title>
        <authorList>
            <person name="Grenfell A.W."/>
            <person name="Intile P."/>
            <person name="Mcfarlane J."/>
            <person name="Leung D."/>
            <person name="Abdalla K."/>
            <person name="Wold M."/>
            <person name="Kees E."/>
            <person name="Gralnick J."/>
        </authorList>
    </citation>
    <scope>NUCLEOTIDE SEQUENCE [LARGE SCALE GENOMIC DNA]</scope>
    <source>
        <strain evidence="5 7">NF-5</strain>
    </source>
</reference>
<evidence type="ECO:0000313" key="5">
    <source>
        <dbReference type="EMBL" id="MDI5831999.1"/>
    </source>
</evidence>
<dbReference type="FunFam" id="3.30.70.990:FF:000001">
    <property type="entry name" value="UPF0234 protein YajQ"/>
    <property type="match status" value="1"/>
</dbReference>
<dbReference type="Gene3D" id="3.30.70.860">
    <property type="match status" value="1"/>
</dbReference>
<protein>
    <recommendedName>
        <fullName evidence="3">Nucleotide-binding protein E2650_12170</fullName>
    </recommendedName>
</protein>
<evidence type="ECO:0000256" key="1">
    <source>
        <dbReference type="ARBA" id="ARBA00022741"/>
    </source>
</evidence>
<gene>
    <name evidence="4" type="ORF">E2650_12170</name>
    <name evidence="5" type="ORF">ODY93_10515</name>
    <name evidence="6" type="ORF">QM089_14850</name>
</gene>
<accession>A0A073KKY9</accession>
<dbReference type="InterPro" id="IPR007551">
    <property type="entry name" value="YajQ/Smlt4090-like"/>
</dbReference>
<evidence type="ECO:0000313" key="6">
    <source>
        <dbReference type="EMBL" id="MDV5391493.1"/>
    </source>
</evidence>
<reference evidence="4" key="2">
    <citation type="submission" date="2019-04" db="EMBL/GenBank/DDBJ databases">
        <authorList>
            <person name="Zou H."/>
        </authorList>
    </citation>
    <scope>NUCLEOTIDE SEQUENCE</scope>
    <source>
        <strain evidence="4">2015oxa</strain>
    </source>
</reference>
<dbReference type="Proteomes" id="UP001187859">
    <property type="component" value="Unassembled WGS sequence"/>
</dbReference>
<evidence type="ECO:0000313" key="7">
    <source>
        <dbReference type="Proteomes" id="UP001159075"/>
    </source>
</evidence>